<accession>F8Q4L1</accession>
<dbReference type="InterPro" id="IPR045063">
    <property type="entry name" value="Dynamin_N"/>
</dbReference>
<sequence>MDSDLIKLVNTLQDTFSNLGGELDMPQLVVVGSQSAGKSSVLETIVGRDFLPRGQGIVTRRPLVLQLIHTPVPEPSAASSESSYKEWGQFLHIDKRFTDFDEIRREIEQETFRVAGQNKGVSRLPISLKIYSPDVLDLTLVDLPGLTKIPVGDQPSDIERQIRSLVLDYISKPNSVILAVSGANVDLANSDALKLARSVDVQGRRTIGVLTKLDLMDAGTNALDILTGRVYPLKLGFIGVVNRSQQDINAEKSMGDALESETEFFRNHPVYRNIAHKNGTKYLARTLNQVLMNHIRDKLPDMKARLNTLMGQTQQELNSFGDAAVFGDKNQQGALILRLMTQFARDFVSSIEGTKVDISTKELSGGARIYYIFNDIFGHALASIDSTQNLENQDIRTAIRNSTGPRPSLFVPEAAFDLLVKPQIKLLEAPSLRCELERFPRLHAQLIEVVSELLRERLGPTSEYAQSLIEIQAAYINTNHPAFISSSAAAAQAANSPPPKAIAPSRPISAESVNGGSAHEDEEESSNEDSSAVNGIPARDGRSVSSTVHDRSRPNATHASTLGKQSSRQHIAQAARYSSGHTQQQLGAPGSSPHTAKETFLNYFFGQNGPGPVAGSSMDRSQQPPAPIGRDMSSAEASAPTGLMAGKRSLNGNNAAYDMKSLGKHIEAISSEGGPQLTMREEMETSLIRSLIASYFSIVRQSIQDLIPKAIMHFLVNHTSQQVQNRLVASLYKPDLFPDLLNEDEALVAERTRVKALLDAYKEAFKVLSEVSLKST</sequence>
<name>F8Q4L1_SERL3</name>
<dbReference type="InterPro" id="IPR000375">
    <property type="entry name" value="Dynamin_stalk"/>
</dbReference>
<dbReference type="Pfam" id="PF01031">
    <property type="entry name" value="Dynamin_M"/>
    <property type="match status" value="1"/>
</dbReference>
<dbReference type="InterPro" id="IPR022812">
    <property type="entry name" value="Dynamin"/>
</dbReference>
<keyword evidence="7" id="KW-1185">Reference proteome</keyword>
<dbReference type="Gene3D" id="3.40.50.300">
    <property type="entry name" value="P-loop containing nucleotide triphosphate hydrolases"/>
    <property type="match status" value="1"/>
</dbReference>
<dbReference type="InParanoid" id="F8Q4L1"/>
<keyword evidence="2" id="KW-0342">GTP-binding</keyword>
<dbReference type="InterPro" id="IPR027417">
    <property type="entry name" value="P-loop_NTPase"/>
</dbReference>
<dbReference type="GO" id="GO:0005777">
    <property type="term" value="C:peroxisome"/>
    <property type="evidence" value="ECO:0007669"/>
    <property type="project" value="TreeGrafter"/>
</dbReference>
<evidence type="ECO:0000256" key="3">
    <source>
        <dbReference type="SAM" id="MobiDB-lite"/>
    </source>
</evidence>
<dbReference type="OrthoDB" id="5061070at2759"/>
<protein>
    <submittedName>
        <fullName evidence="6">Uncharacterized protein</fullName>
    </submittedName>
</protein>
<dbReference type="InterPro" id="IPR020850">
    <property type="entry name" value="GED_dom"/>
</dbReference>
<dbReference type="CDD" id="cd08771">
    <property type="entry name" value="DLP_1"/>
    <property type="match status" value="1"/>
</dbReference>
<dbReference type="eggNOG" id="KOG0446">
    <property type="taxonomic scope" value="Eukaryota"/>
</dbReference>
<feature type="domain" description="GED" evidence="4">
    <location>
        <begin position="685"/>
        <end position="776"/>
    </location>
</feature>
<dbReference type="Pfam" id="PF02212">
    <property type="entry name" value="GED"/>
    <property type="match status" value="1"/>
</dbReference>
<dbReference type="InterPro" id="IPR001401">
    <property type="entry name" value="Dynamin_GTPase"/>
</dbReference>
<organism evidence="7">
    <name type="scientific">Serpula lacrymans var. lacrymans (strain S7.3)</name>
    <name type="common">Dry rot fungus</name>
    <dbReference type="NCBI Taxonomy" id="936435"/>
    <lineage>
        <taxon>Eukaryota</taxon>
        <taxon>Fungi</taxon>
        <taxon>Dikarya</taxon>
        <taxon>Basidiomycota</taxon>
        <taxon>Agaricomycotina</taxon>
        <taxon>Agaricomycetes</taxon>
        <taxon>Agaricomycetidae</taxon>
        <taxon>Boletales</taxon>
        <taxon>Coniophorineae</taxon>
        <taxon>Serpulaceae</taxon>
        <taxon>Serpula</taxon>
    </lineage>
</organism>
<gene>
    <name evidence="6" type="ORF">SERLA73DRAFT_58769</name>
</gene>
<dbReference type="HOGENOM" id="CLU_008964_5_0_1"/>
<proteinExistence type="predicted"/>
<feature type="domain" description="Dynamin-type G" evidence="5">
    <location>
        <begin position="22"/>
        <end position="300"/>
    </location>
</feature>
<dbReference type="OMA" id="CAYINTN"/>
<dbReference type="Pfam" id="PF00350">
    <property type="entry name" value="Dynamin_N"/>
    <property type="match status" value="1"/>
</dbReference>
<dbReference type="PANTHER" id="PTHR11566">
    <property type="entry name" value="DYNAMIN"/>
    <property type="match status" value="1"/>
</dbReference>
<dbReference type="AlphaFoldDB" id="F8Q4L1"/>
<evidence type="ECO:0000313" key="6">
    <source>
        <dbReference type="EMBL" id="EGN97066.1"/>
    </source>
</evidence>
<dbReference type="STRING" id="936435.F8Q4L1"/>
<dbReference type="SUPFAM" id="SSF52540">
    <property type="entry name" value="P-loop containing nucleoside triphosphate hydrolases"/>
    <property type="match status" value="1"/>
</dbReference>
<dbReference type="GO" id="GO:0016559">
    <property type="term" value="P:peroxisome fission"/>
    <property type="evidence" value="ECO:0007669"/>
    <property type="project" value="TreeGrafter"/>
</dbReference>
<dbReference type="GO" id="GO:0003924">
    <property type="term" value="F:GTPase activity"/>
    <property type="evidence" value="ECO:0007669"/>
    <property type="project" value="InterPro"/>
</dbReference>
<evidence type="ECO:0000256" key="1">
    <source>
        <dbReference type="ARBA" id="ARBA00022741"/>
    </source>
</evidence>
<dbReference type="GO" id="GO:0000266">
    <property type="term" value="P:mitochondrial fission"/>
    <property type="evidence" value="ECO:0007669"/>
    <property type="project" value="TreeGrafter"/>
</dbReference>
<dbReference type="InterPro" id="IPR003130">
    <property type="entry name" value="GED"/>
</dbReference>
<dbReference type="FunFam" id="3.40.50.300:FF:000383">
    <property type="entry name" value="Dynamin-like gtpase dnm1"/>
    <property type="match status" value="1"/>
</dbReference>
<dbReference type="EMBL" id="GL945483">
    <property type="protein sequence ID" value="EGN97066.1"/>
    <property type="molecule type" value="Genomic_DNA"/>
</dbReference>
<dbReference type="GO" id="GO:0006897">
    <property type="term" value="P:endocytosis"/>
    <property type="evidence" value="ECO:0007669"/>
    <property type="project" value="TreeGrafter"/>
</dbReference>
<dbReference type="SMART" id="SM00302">
    <property type="entry name" value="GED"/>
    <property type="match status" value="1"/>
</dbReference>
<evidence type="ECO:0000313" key="7">
    <source>
        <dbReference type="Proteomes" id="UP000008063"/>
    </source>
</evidence>
<reference evidence="7" key="1">
    <citation type="journal article" date="2011" name="Science">
        <title>The plant cell wall-decomposing machinery underlies the functional diversity of forest fungi.</title>
        <authorList>
            <person name="Eastwood D.C."/>
            <person name="Floudas D."/>
            <person name="Binder M."/>
            <person name="Majcherczyk A."/>
            <person name="Schneider P."/>
            <person name="Aerts A."/>
            <person name="Asiegbu F.O."/>
            <person name="Baker S.E."/>
            <person name="Barry K."/>
            <person name="Bendiksby M."/>
            <person name="Blumentritt M."/>
            <person name="Coutinho P.M."/>
            <person name="Cullen D."/>
            <person name="de Vries R.P."/>
            <person name="Gathman A."/>
            <person name="Goodell B."/>
            <person name="Henrissat B."/>
            <person name="Ihrmark K."/>
            <person name="Kauserud H."/>
            <person name="Kohler A."/>
            <person name="LaButti K."/>
            <person name="Lapidus A."/>
            <person name="Lavin J.L."/>
            <person name="Lee Y.-H."/>
            <person name="Lindquist E."/>
            <person name="Lilly W."/>
            <person name="Lucas S."/>
            <person name="Morin E."/>
            <person name="Murat C."/>
            <person name="Oguiza J.A."/>
            <person name="Park J."/>
            <person name="Pisabarro A.G."/>
            <person name="Riley R."/>
            <person name="Rosling A."/>
            <person name="Salamov A."/>
            <person name="Schmidt O."/>
            <person name="Schmutz J."/>
            <person name="Skrede I."/>
            <person name="Stenlid J."/>
            <person name="Wiebenga A."/>
            <person name="Xie X."/>
            <person name="Kuees U."/>
            <person name="Hibbett D.S."/>
            <person name="Hoffmeister D."/>
            <person name="Hoegberg N."/>
            <person name="Martin F."/>
            <person name="Grigoriev I.V."/>
            <person name="Watkinson S.C."/>
        </authorList>
    </citation>
    <scope>NUCLEOTIDE SEQUENCE [LARGE SCALE GENOMIC DNA]</scope>
    <source>
        <strain evidence="7">strain S7.3</strain>
    </source>
</reference>
<evidence type="ECO:0000256" key="2">
    <source>
        <dbReference type="ARBA" id="ARBA00023134"/>
    </source>
</evidence>
<dbReference type="Gene3D" id="1.20.120.1240">
    <property type="entry name" value="Dynamin, middle domain"/>
    <property type="match status" value="3"/>
</dbReference>
<keyword evidence="1" id="KW-0547">Nucleotide-binding</keyword>
<evidence type="ECO:0000259" key="5">
    <source>
        <dbReference type="PROSITE" id="PS51718"/>
    </source>
</evidence>
<dbReference type="FunCoup" id="F8Q4L1">
    <property type="interactions" value="635"/>
</dbReference>
<dbReference type="PROSITE" id="PS51388">
    <property type="entry name" value="GED"/>
    <property type="match status" value="1"/>
</dbReference>
<dbReference type="GO" id="GO:0005874">
    <property type="term" value="C:microtubule"/>
    <property type="evidence" value="ECO:0007669"/>
    <property type="project" value="TreeGrafter"/>
</dbReference>
<feature type="region of interest" description="Disordered" evidence="3">
    <location>
        <begin position="494"/>
        <end position="638"/>
    </location>
</feature>
<dbReference type="GO" id="GO:0008017">
    <property type="term" value="F:microtubule binding"/>
    <property type="evidence" value="ECO:0007669"/>
    <property type="project" value="TreeGrafter"/>
</dbReference>
<dbReference type="PANTHER" id="PTHR11566:SF235">
    <property type="entry name" value="DYNAMIN-RELATED PROTEIN DNM1"/>
    <property type="match status" value="1"/>
</dbReference>
<dbReference type="GO" id="GO:0016020">
    <property type="term" value="C:membrane"/>
    <property type="evidence" value="ECO:0007669"/>
    <property type="project" value="TreeGrafter"/>
</dbReference>
<evidence type="ECO:0000259" key="4">
    <source>
        <dbReference type="PROSITE" id="PS51388"/>
    </source>
</evidence>
<dbReference type="InterPro" id="IPR030381">
    <property type="entry name" value="G_DYNAMIN_dom"/>
</dbReference>
<feature type="compositionally biased region" description="Polar residues" evidence="3">
    <location>
        <begin position="554"/>
        <end position="570"/>
    </location>
</feature>
<dbReference type="PROSITE" id="PS51718">
    <property type="entry name" value="G_DYNAMIN_2"/>
    <property type="match status" value="1"/>
</dbReference>
<dbReference type="GO" id="GO:0005739">
    <property type="term" value="C:mitochondrion"/>
    <property type="evidence" value="ECO:0007669"/>
    <property type="project" value="TreeGrafter"/>
</dbReference>
<dbReference type="GO" id="GO:0048312">
    <property type="term" value="P:intracellular distribution of mitochondria"/>
    <property type="evidence" value="ECO:0007669"/>
    <property type="project" value="TreeGrafter"/>
</dbReference>
<dbReference type="GO" id="GO:0005525">
    <property type="term" value="F:GTP binding"/>
    <property type="evidence" value="ECO:0007669"/>
    <property type="project" value="InterPro"/>
</dbReference>
<dbReference type="Proteomes" id="UP000008063">
    <property type="component" value="Unassembled WGS sequence"/>
</dbReference>
<dbReference type="SMART" id="SM00053">
    <property type="entry name" value="DYNc"/>
    <property type="match status" value="1"/>
</dbReference>
<dbReference type="PRINTS" id="PR00195">
    <property type="entry name" value="DYNAMIN"/>
</dbReference>